<sequence>MGIQMKYQFIEQHKQEFPIIVMCQVLGVSESGFYAWRKRPDCQRKREDAHLRTQIRQLFTTHQGRYGSPRLHAELKGQGKRISRKRVARLMREAGLGAKGKRRRVIPTRRDASHPVAPNLLQRNFTATEPNTKWVTDITYIPTIQGWLYLAVVLDLYSRAVVGWSMSASCDEKLAENALQMAVSRRRPHVGLLHHSDRGCQYTSYAYRGLLKRAGMIVSMSRKGNCWDNASMESFFGSLKQECVGNVIYASHEQARQSLFEYLEIYYNRQRRHSTLGYMSPLAYEQQRIGMLK</sequence>
<dbReference type="Pfam" id="PF13276">
    <property type="entry name" value="HTH_21"/>
    <property type="match status" value="1"/>
</dbReference>
<evidence type="ECO:0000313" key="3">
    <source>
        <dbReference type="EMBL" id="GLV53202.1"/>
    </source>
</evidence>
<dbReference type="PANTHER" id="PTHR46889:SF4">
    <property type="entry name" value="TRANSPOSASE INSO FOR INSERTION SEQUENCE ELEMENT IS911B-RELATED"/>
    <property type="match status" value="1"/>
</dbReference>
<dbReference type="InterPro" id="IPR048020">
    <property type="entry name" value="Transpos_IS3"/>
</dbReference>
<proteinExistence type="predicted"/>
<organism evidence="3 4">
    <name type="scientific">Dictyobacter halimunensis</name>
    <dbReference type="NCBI Taxonomy" id="3026934"/>
    <lineage>
        <taxon>Bacteria</taxon>
        <taxon>Bacillati</taxon>
        <taxon>Chloroflexota</taxon>
        <taxon>Ktedonobacteria</taxon>
        <taxon>Ktedonobacterales</taxon>
        <taxon>Dictyobacteraceae</taxon>
        <taxon>Dictyobacter</taxon>
    </lineage>
</organism>
<evidence type="ECO:0000259" key="2">
    <source>
        <dbReference type="PROSITE" id="PS50994"/>
    </source>
</evidence>
<evidence type="ECO:0000256" key="1">
    <source>
        <dbReference type="ARBA" id="ARBA00002286"/>
    </source>
</evidence>
<dbReference type="EMBL" id="BSRI01000001">
    <property type="protein sequence ID" value="GLV53202.1"/>
    <property type="molecule type" value="Genomic_DNA"/>
</dbReference>
<dbReference type="InterPro" id="IPR012337">
    <property type="entry name" value="RNaseH-like_sf"/>
</dbReference>
<reference evidence="3 4" key="1">
    <citation type="submission" date="2023-02" db="EMBL/GenBank/DDBJ databases">
        <title>Dictyobacter halimunensis sp. nov., a new member of the class Ktedonobacteria from forest soil in a geothermal area.</title>
        <authorList>
            <person name="Rachmania M.K."/>
            <person name="Ningsih F."/>
            <person name="Sakai Y."/>
            <person name="Yabe S."/>
            <person name="Yokota A."/>
            <person name="Sjamsuridzal W."/>
        </authorList>
    </citation>
    <scope>NUCLEOTIDE SEQUENCE [LARGE SCALE GENOMIC DNA]</scope>
    <source>
        <strain evidence="3 4">S3.2.2.5</strain>
    </source>
</reference>
<comment type="caution">
    <text evidence="3">The sequence shown here is derived from an EMBL/GenBank/DDBJ whole genome shotgun (WGS) entry which is preliminary data.</text>
</comment>
<dbReference type="InterPro" id="IPR025948">
    <property type="entry name" value="HTH-like_dom"/>
</dbReference>
<gene>
    <name evidence="3" type="ORF">KDH_00570</name>
</gene>
<dbReference type="InterPro" id="IPR001584">
    <property type="entry name" value="Integrase_cat-core"/>
</dbReference>
<dbReference type="Gene3D" id="3.30.420.10">
    <property type="entry name" value="Ribonuclease H-like superfamily/Ribonuclease H"/>
    <property type="match status" value="1"/>
</dbReference>
<dbReference type="PROSITE" id="PS50994">
    <property type="entry name" value="INTEGRASE"/>
    <property type="match status" value="1"/>
</dbReference>
<dbReference type="SUPFAM" id="SSF53098">
    <property type="entry name" value="Ribonuclease H-like"/>
    <property type="match status" value="1"/>
</dbReference>
<dbReference type="PANTHER" id="PTHR46889">
    <property type="entry name" value="TRANSPOSASE INSF FOR INSERTION SEQUENCE IS3B-RELATED"/>
    <property type="match status" value="1"/>
</dbReference>
<evidence type="ECO:0000313" key="4">
    <source>
        <dbReference type="Proteomes" id="UP001344906"/>
    </source>
</evidence>
<protein>
    <submittedName>
        <fullName evidence="3">Transposase</fullName>
    </submittedName>
</protein>
<dbReference type="Pfam" id="PF13333">
    <property type="entry name" value="rve_2"/>
    <property type="match status" value="1"/>
</dbReference>
<accession>A0ABQ6FI89</accession>
<dbReference type="InterPro" id="IPR050900">
    <property type="entry name" value="Transposase_IS3/IS150/IS904"/>
</dbReference>
<dbReference type="Proteomes" id="UP001344906">
    <property type="component" value="Unassembled WGS sequence"/>
</dbReference>
<name>A0ABQ6FI89_9CHLR</name>
<feature type="domain" description="Integrase catalytic" evidence="2">
    <location>
        <begin position="126"/>
        <end position="289"/>
    </location>
</feature>
<dbReference type="Pfam" id="PF00665">
    <property type="entry name" value="rve"/>
    <property type="match status" value="1"/>
</dbReference>
<dbReference type="NCBIfam" id="NF033516">
    <property type="entry name" value="transpos_IS3"/>
    <property type="match status" value="1"/>
</dbReference>
<keyword evidence="4" id="KW-1185">Reference proteome</keyword>
<comment type="function">
    <text evidence="1">Involved in the transposition of the insertion sequence.</text>
</comment>
<dbReference type="InterPro" id="IPR036397">
    <property type="entry name" value="RNaseH_sf"/>
</dbReference>